<organism evidence="11 12">
    <name type="scientific">Sphagnurus paluster</name>
    <dbReference type="NCBI Taxonomy" id="117069"/>
    <lineage>
        <taxon>Eukaryota</taxon>
        <taxon>Fungi</taxon>
        <taxon>Dikarya</taxon>
        <taxon>Basidiomycota</taxon>
        <taxon>Agaricomycotina</taxon>
        <taxon>Agaricomycetes</taxon>
        <taxon>Agaricomycetidae</taxon>
        <taxon>Agaricales</taxon>
        <taxon>Tricholomatineae</taxon>
        <taxon>Lyophyllaceae</taxon>
        <taxon>Sphagnurus</taxon>
    </lineage>
</organism>
<evidence type="ECO:0000256" key="7">
    <source>
        <dbReference type="ARBA" id="ARBA00023065"/>
    </source>
</evidence>
<evidence type="ECO:0000313" key="12">
    <source>
        <dbReference type="Proteomes" id="UP000717328"/>
    </source>
</evidence>
<dbReference type="OrthoDB" id="10264021at2759"/>
<dbReference type="Gene3D" id="1.20.120.610">
    <property type="entry name" value="lithium bound rotor ring of v- atpase"/>
    <property type="match status" value="1"/>
</dbReference>
<dbReference type="GO" id="GO:0015078">
    <property type="term" value="F:proton transmembrane transporter activity"/>
    <property type="evidence" value="ECO:0007669"/>
    <property type="project" value="InterPro"/>
</dbReference>
<feature type="transmembrane region" description="Helical" evidence="9">
    <location>
        <begin position="7"/>
        <end position="26"/>
    </location>
</feature>
<keyword evidence="12" id="KW-1185">Reference proteome</keyword>
<dbReference type="EMBL" id="JABCKI010005720">
    <property type="protein sequence ID" value="KAG5639459.1"/>
    <property type="molecule type" value="Genomic_DNA"/>
</dbReference>
<keyword evidence="7" id="KW-0406">Ion transport</keyword>
<accession>A0A9P7FW56</accession>
<evidence type="ECO:0000256" key="6">
    <source>
        <dbReference type="ARBA" id="ARBA00022989"/>
    </source>
</evidence>
<evidence type="ECO:0000256" key="4">
    <source>
        <dbReference type="ARBA" id="ARBA00022692"/>
    </source>
</evidence>
<evidence type="ECO:0000256" key="1">
    <source>
        <dbReference type="ARBA" id="ARBA00004141"/>
    </source>
</evidence>
<dbReference type="InterPro" id="IPR035921">
    <property type="entry name" value="F/V-ATP_Csub_sf"/>
</dbReference>
<feature type="domain" description="V-ATPase proteolipid subunit C-like" evidence="10">
    <location>
        <begin position="51"/>
        <end position="104"/>
    </location>
</feature>
<name>A0A9P7FW56_9AGAR</name>
<dbReference type="SUPFAM" id="SSF81333">
    <property type="entry name" value="F1F0 ATP synthase subunit C"/>
    <property type="match status" value="2"/>
</dbReference>
<keyword evidence="6 9" id="KW-1133">Transmembrane helix</keyword>
<protein>
    <recommendedName>
        <fullName evidence="10">V-ATPase proteolipid subunit C-like domain-containing protein</fullName>
    </recommendedName>
</protein>
<keyword evidence="4 9" id="KW-0812">Transmembrane</keyword>
<feature type="transmembrane region" description="Helical" evidence="9">
    <location>
        <begin position="155"/>
        <end position="184"/>
    </location>
</feature>
<gene>
    <name evidence="11" type="ORF">H0H81_001581</name>
</gene>
<dbReference type="Proteomes" id="UP000717328">
    <property type="component" value="Unassembled WGS sequence"/>
</dbReference>
<evidence type="ECO:0000256" key="2">
    <source>
        <dbReference type="ARBA" id="ARBA00007296"/>
    </source>
</evidence>
<keyword evidence="8 9" id="KW-0472">Membrane</keyword>
<keyword evidence="5" id="KW-0375">Hydrogen ion transport</keyword>
<dbReference type="FunFam" id="1.20.120.610:FF:000002">
    <property type="entry name" value="V-type proton ATPase proteolipid subunit"/>
    <property type="match status" value="1"/>
</dbReference>
<comment type="similarity">
    <text evidence="2">Belongs to the V-ATPase proteolipid subunit family.</text>
</comment>
<dbReference type="AlphaFoldDB" id="A0A9P7FW56"/>
<dbReference type="CDD" id="cd18177">
    <property type="entry name" value="ATP-synt_Vo_c_ATP6F_rpt1"/>
    <property type="match status" value="1"/>
</dbReference>
<feature type="transmembrane region" description="Helical" evidence="9">
    <location>
        <begin position="46"/>
        <end position="68"/>
    </location>
</feature>
<evidence type="ECO:0000313" key="11">
    <source>
        <dbReference type="EMBL" id="KAG5639459.1"/>
    </source>
</evidence>
<comment type="caution">
    <text evidence="11">The sequence shown here is derived from an EMBL/GenBank/DDBJ whole genome shotgun (WGS) entry which is preliminary data.</text>
</comment>
<dbReference type="GO" id="GO:0033177">
    <property type="term" value="C:proton-transporting two-sector ATPase complex, proton-transporting domain"/>
    <property type="evidence" value="ECO:0007669"/>
    <property type="project" value="InterPro"/>
</dbReference>
<evidence type="ECO:0000256" key="5">
    <source>
        <dbReference type="ARBA" id="ARBA00022781"/>
    </source>
</evidence>
<evidence type="ECO:0000259" key="10">
    <source>
        <dbReference type="Pfam" id="PF00137"/>
    </source>
</evidence>
<dbReference type="CDD" id="cd18178">
    <property type="entry name" value="ATP-synt_Vo_c_ATP6F_rpt2"/>
    <property type="match status" value="1"/>
</dbReference>
<sequence>MGYYTSYYSYGLPTFLVIVIALYLLFTGSGEAFNVGRFLEETSPYAWAGTGIGLCIGLSVLGAGWGILVTGSSILGGGVRSPRITTKNLISIIFCEVVAIYGVVRFSYAFTLPTSLLTNTHTPLHQIIGIVYSAKLQSVPEHLLYTPQNYFTGFALFWGGLTVGLCNLLCGVAVGITGSTAALADAADPNLFVKILVVEVFGSIMGLFGLIVGLLMVSAAEDFKAQAVPVAASVARAVASPYVY</sequence>
<comment type="subcellular location">
    <subcellularLocation>
        <location evidence="1">Membrane</location>
        <topology evidence="1">Multi-pass membrane protein</topology>
    </subcellularLocation>
</comment>
<dbReference type="Pfam" id="PF00137">
    <property type="entry name" value="ATP-synt_C"/>
    <property type="match status" value="2"/>
</dbReference>
<feature type="domain" description="V-ATPase proteolipid subunit C-like" evidence="10">
    <location>
        <begin position="158"/>
        <end position="216"/>
    </location>
</feature>
<keyword evidence="3" id="KW-0813">Transport</keyword>
<feature type="transmembrane region" description="Helical" evidence="9">
    <location>
        <begin position="196"/>
        <end position="220"/>
    </location>
</feature>
<reference evidence="11" key="1">
    <citation type="submission" date="2021-02" db="EMBL/GenBank/DDBJ databases">
        <authorList>
            <person name="Nieuwenhuis M."/>
            <person name="Van De Peppel L.J.J."/>
        </authorList>
    </citation>
    <scope>NUCLEOTIDE SEQUENCE</scope>
    <source>
        <strain evidence="11">D49</strain>
    </source>
</reference>
<evidence type="ECO:0000256" key="3">
    <source>
        <dbReference type="ARBA" id="ARBA00022448"/>
    </source>
</evidence>
<feature type="transmembrane region" description="Helical" evidence="9">
    <location>
        <begin position="89"/>
        <end position="110"/>
    </location>
</feature>
<evidence type="ECO:0000256" key="8">
    <source>
        <dbReference type="ARBA" id="ARBA00023136"/>
    </source>
</evidence>
<proteinExistence type="inferred from homology"/>
<dbReference type="InterPro" id="IPR002379">
    <property type="entry name" value="ATPase_proteolipid_c-like_dom"/>
</dbReference>
<reference evidence="11" key="2">
    <citation type="submission" date="2021-10" db="EMBL/GenBank/DDBJ databases">
        <title>Phylogenomics reveals ancestral predisposition of the termite-cultivated fungus Termitomyces towards a domesticated lifestyle.</title>
        <authorList>
            <person name="Auxier B."/>
            <person name="Grum-Grzhimaylo A."/>
            <person name="Cardenas M.E."/>
            <person name="Lodge J.D."/>
            <person name="Laessoe T."/>
            <person name="Pedersen O."/>
            <person name="Smith M.E."/>
            <person name="Kuyper T.W."/>
            <person name="Franco-Molano E.A."/>
            <person name="Baroni T.J."/>
            <person name="Aanen D.K."/>
        </authorList>
    </citation>
    <scope>NUCLEOTIDE SEQUENCE</scope>
    <source>
        <strain evidence="11">D49</strain>
    </source>
</reference>
<evidence type="ECO:0000256" key="9">
    <source>
        <dbReference type="SAM" id="Phobius"/>
    </source>
</evidence>
<dbReference type="PANTHER" id="PTHR10263">
    <property type="entry name" value="V-TYPE PROTON ATPASE PROTEOLIPID SUBUNIT"/>
    <property type="match status" value="1"/>
</dbReference>